<gene>
    <name evidence="5" type="ORF">QCA50_005820</name>
</gene>
<proteinExistence type="predicted"/>
<comment type="caution">
    <text evidence="5">The sequence shown here is derived from an EMBL/GenBank/DDBJ whole genome shotgun (WGS) entry which is preliminary data.</text>
</comment>
<name>A0AAW0GMA4_9APHY</name>
<dbReference type="EMBL" id="JASBNA010000006">
    <property type="protein sequence ID" value="KAK7690721.1"/>
    <property type="molecule type" value="Genomic_DNA"/>
</dbReference>
<feature type="region of interest" description="Disordered" evidence="3">
    <location>
        <begin position="320"/>
        <end position="383"/>
    </location>
</feature>
<dbReference type="GO" id="GO:0005634">
    <property type="term" value="C:nucleus"/>
    <property type="evidence" value="ECO:0007669"/>
    <property type="project" value="UniProtKB-SubCell"/>
</dbReference>
<keyword evidence="2" id="KW-0539">Nucleus</keyword>
<feature type="compositionally biased region" description="Low complexity" evidence="3">
    <location>
        <begin position="326"/>
        <end position="371"/>
    </location>
</feature>
<dbReference type="InterPro" id="IPR012935">
    <property type="entry name" value="NuBaID_N"/>
</dbReference>
<dbReference type="PANTHER" id="PTHR15835:SF6">
    <property type="entry name" value="ZINC FINGER C3HC-TYPE PROTEIN 1"/>
    <property type="match status" value="1"/>
</dbReference>
<dbReference type="Pfam" id="PF07967">
    <property type="entry name" value="zf-C3HC"/>
    <property type="match status" value="1"/>
</dbReference>
<evidence type="ECO:0000313" key="5">
    <source>
        <dbReference type="EMBL" id="KAK7690721.1"/>
    </source>
</evidence>
<evidence type="ECO:0000313" key="6">
    <source>
        <dbReference type="Proteomes" id="UP001385951"/>
    </source>
</evidence>
<feature type="compositionally biased region" description="Polar residues" evidence="3">
    <location>
        <begin position="372"/>
        <end position="383"/>
    </location>
</feature>
<evidence type="ECO:0000256" key="2">
    <source>
        <dbReference type="ARBA" id="ARBA00023242"/>
    </source>
</evidence>
<organism evidence="5 6">
    <name type="scientific">Cerrena zonata</name>
    <dbReference type="NCBI Taxonomy" id="2478898"/>
    <lineage>
        <taxon>Eukaryota</taxon>
        <taxon>Fungi</taxon>
        <taxon>Dikarya</taxon>
        <taxon>Basidiomycota</taxon>
        <taxon>Agaricomycotina</taxon>
        <taxon>Agaricomycetes</taxon>
        <taxon>Polyporales</taxon>
        <taxon>Cerrenaceae</taxon>
        <taxon>Cerrena</taxon>
    </lineage>
</organism>
<feature type="domain" description="C3HC-type" evidence="4">
    <location>
        <begin position="135"/>
        <end position="260"/>
    </location>
</feature>
<dbReference type="GO" id="GO:0008270">
    <property type="term" value="F:zinc ion binding"/>
    <property type="evidence" value="ECO:0007669"/>
    <property type="project" value="InterPro"/>
</dbReference>
<dbReference type="Proteomes" id="UP001385951">
    <property type="component" value="Unassembled WGS sequence"/>
</dbReference>
<dbReference type="PANTHER" id="PTHR15835">
    <property type="entry name" value="NUCLEAR-INTERACTING PARTNER OF ALK"/>
    <property type="match status" value="1"/>
</dbReference>
<evidence type="ECO:0000259" key="4">
    <source>
        <dbReference type="Pfam" id="PF07967"/>
    </source>
</evidence>
<feature type="region of interest" description="Disordered" evidence="3">
    <location>
        <begin position="70"/>
        <end position="89"/>
    </location>
</feature>
<comment type="subcellular location">
    <subcellularLocation>
        <location evidence="1">Nucleus</location>
    </subcellularLocation>
</comment>
<feature type="compositionally biased region" description="Basic and acidic residues" evidence="3">
    <location>
        <begin position="71"/>
        <end position="84"/>
    </location>
</feature>
<protein>
    <recommendedName>
        <fullName evidence="4">C3HC-type domain-containing protein</fullName>
    </recommendedName>
</protein>
<dbReference type="AlphaFoldDB" id="A0AAW0GMA4"/>
<evidence type="ECO:0000256" key="1">
    <source>
        <dbReference type="ARBA" id="ARBA00004123"/>
    </source>
</evidence>
<reference evidence="5 6" key="1">
    <citation type="submission" date="2022-09" db="EMBL/GenBank/DDBJ databases">
        <authorList>
            <person name="Palmer J.M."/>
        </authorList>
    </citation>
    <scope>NUCLEOTIDE SEQUENCE [LARGE SCALE GENOMIC DNA]</scope>
    <source>
        <strain evidence="5 6">DSM 7382</strain>
    </source>
</reference>
<keyword evidence="6" id="KW-1185">Reference proteome</keyword>
<sequence length="383" mass="41004">MVESESIISPNVGVQQSVATSRHTIKRKYEDALISLDEAVGSTDSLDFQAPPSKKPKTGRSLYSTLAKYGIKKDPKPKPSETSKFESLSKTAPHLAAILSRTATRTRKALPFKFGRQPSPSTISASPSILAEYRPSSTTSFLARLATFKLSTYANKPAAIDAVAASRCGWVNDGKDRLVCGICNASWVVAGKDGMSRDAANTLVEKQRASLVDMHKDGCPWKSNQCDASIYRVPLQTPAVMARELKMRADKLATVMQDVEIKHPLTSAQVQSLIAASKAVKLSEFTTSGSATEEENVFLQREPSEAAILSALFGWDILPPSPPSARPRTPSASRSSSVAPSSISAAPARAIRNSVSAAPGARSASPSPSQSTYLPISTNRKHF</sequence>
<accession>A0AAW0GMA4</accession>
<evidence type="ECO:0000256" key="3">
    <source>
        <dbReference type="SAM" id="MobiDB-lite"/>
    </source>
</evidence>